<name>A0A5J4W4W2_9EUKA</name>
<dbReference type="Proteomes" id="UP000324800">
    <property type="component" value="Unassembled WGS sequence"/>
</dbReference>
<dbReference type="EMBL" id="SNRW01003494">
    <property type="protein sequence ID" value="KAA6389682.1"/>
    <property type="molecule type" value="Genomic_DNA"/>
</dbReference>
<organism evidence="2 3">
    <name type="scientific">Streblomastix strix</name>
    <dbReference type="NCBI Taxonomy" id="222440"/>
    <lineage>
        <taxon>Eukaryota</taxon>
        <taxon>Metamonada</taxon>
        <taxon>Preaxostyla</taxon>
        <taxon>Oxymonadida</taxon>
        <taxon>Streblomastigidae</taxon>
        <taxon>Streblomastix</taxon>
    </lineage>
</organism>
<feature type="region of interest" description="Disordered" evidence="1">
    <location>
        <begin position="304"/>
        <end position="345"/>
    </location>
</feature>
<dbReference type="InterPro" id="IPR011990">
    <property type="entry name" value="TPR-like_helical_dom_sf"/>
</dbReference>
<accession>A0A5J4W4W2</accession>
<evidence type="ECO:0000313" key="3">
    <source>
        <dbReference type="Proteomes" id="UP000324800"/>
    </source>
</evidence>
<proteinExistence type="predicted"/>
<evidence type="ECO:0000313" key="2">
    <source>
        <dbReference type="EMBL" id="KAA6389682.1"/>
    </source>
</evidence>
<sequence>MDFQAIWKQIDNPSLDASLRSQLLKGIENIYNKPPHTEVSILLGMKEYSPDEIRRMIFTPTEQDMSYYPILISPPPKGITNHPLVKTQRAFMSLLYMLHSHSWARIKPFIIAGGLRVLISQFNHEQETVRGQMLDTFLQISSEDNGFDWFEADKSKDDNEAVLLKMRDLGQYGILKKLVSNSGTVCSWMSLQILAFWISFIRRRFTQNGILELGTTLIQAIQNWQVFDQQEEQDKKIEGDFAKQLFDDFSRFEAKNEDNKEQEKEQEQEKPNITNKDKQNNQIKQKQNDLIDKQLYERIVGDRLDIENNEDEEEQKQNIDQQKDAKKEEEQLPPAPNDSESPLKLKEKANSYVKKKLYQQAQLLYSQGNEDQEQEEQNKGNIDNENKEKNEDKVEKDKQEEDNQLTRPILSASLLSQTFSPAGLMTYAQLRNNRAFCLLKIATERLSLLTQKEQYDQYLQTCIVDSTIALIVSEGSNESNNIFSAKCLFRRGQALHLLHYEDQSIIDAKKALELDPKNAEIKELVQNIEENITRTHTQANPVQNVITPRIEMINDEEK</sequence>
<feature type="region of interest" description="Disordered" evidence="1">
    <location>
        <begin position="252"/>
        <end position="288"/>
    </location>
</feature>
<protein>
    <submittedName>
        <fullName evidence="2">Uncharacterized protein</fullName>
    </submittedName>
</protein>
<gene>
    <name evidence="2" type="ORF">EZS28_014793</name>
</gene>
<comment type="caution">
    <text evidence="2">The sequence shown here is derived from an EMBL/GenBank/DDBJ whole genome shotgun (WGS) entry which is preliminary data.</text>
</comment>
<dbReference type="SUPFAM" id="SSF48452">
    <property type="entry name" value="TPR-like"/>
    <property type="match status" value="1"/>
</dbReference>
<reference evidence="2 3" key="1">
    <citation type="submission" date="2019-03" db="EMBL/GenBank/DDBJ databases">
        <title>Single cell metagenomics reveals metabolic interactions within the superorganism composed of flagellate Streblomastix strix and complex community of Bacteroidetes bacteria on its surface.</title>
        <authorList>
            <person name="Treitli S.C."/>
            <person name="Kolisko M."/>
            <person name="Husnik F."/>
            <person name="Keeling P."/>
            <person name="Hampl V."/>
        </authorList>
    </citation>
    <scope>NUCLEOTIDE SEQUENCE [LARGE SCALE GENOMIC DNA]</scope>
    <source>
        <strain evidence="2">ST1C</strain>
    </source>
</reference>
<dbReference type="OrthoDB" id="199930at2759"/>
<evidence type="ECO:0000256" key="1">
    <source>
        <dbReference type="SAM" id="MobiDB-lite"/>
    </source>
</evidence>
<feature type="region of interest" description="Disordered" evidence="1">
    <location>
        <begin position="367"/>
        <end position="405"/>
    </location>
</feature>
<feature type="compositionally biased region" description="Basic and acidic residues" evidence="1">
    <location>
        <begin position="376"/>
        <end position="401"/>
    </location>
</feature>
<dbReference type="AlphaFoldDB" id="A0A5J4W4W2"/>
<dbReference type="Gene3D" id="1.25.40.10">
    <property type="entry name" value="Tetratricopeptide repeat domain"/>
    <property type="match status" value="1"/>
</dbReference>
<feature type="compositionally biased region" description="Basic and acidic residues" evidence="1">
    <location>
        <begin position="252"/>
        <end position="279"/>
    </location>
</feature>
<feature type="compositionally biased region" description="Basic and acidic residues" evidence="1">
    <location>
        <begin position="315"/>
        <end position="330"/>
    </location>
</feature>